<evidence type="ECO:0000313" key="1">
    <source>
        <dbReference type="EMBL" id="MDP1519689.1"/>
    </source>
</evidence>
<proteinExistence type="predicted"/>
<dbReference type="Proteomes" id="UP001178354">
    <property type="component" value="Unassembled WGS sequence"/>
</dbReference>
<gene>
    <name evidence="1" type="ORF">Q8A57_01740</name>
</gene>
<reference evidence="1" key="2">
    <citation type="submission" date="2023-08" db="EMBL/GenBank/DDBJ databases">
        <authorList>
            <person name="Luo J."/>
        </authorList>
    </citation>
    <scope>NUCLEOTIDE SEQUENCE</scope>
    <source>
        <strain evidence="1">DSM 25064</strain>
    </source>
</reference>
<comment type="caution">
    <text evidence="1">The sequence shown here is derived from an EMBL/GenBank/DDBJ whole genome shotgun (WGS) entry which is preliminary data.</text>
</comment>
<keyword evidence="2" id="KW-1185">Reference proteome</keyword>
<organism evidence="1 2">
    <name type="scientific">Porticoccus litoralis</name>
    <dbReference type="NCBI Taxonomy" id="434086"/>
    <lineage>
        <taxon>Bacteria</taxon>
        <taxon>Pseudomonadati</taxon>
        <taxon>Pseudomonadota</taxon>
        <taxon>Gammaproteobacteria</taxon>
        <taxon>Cellvibrionales</taxon>
        <taxon>Porticoccaceae</taxon>
        <taxon>Porticoccus</taxon>
    </lineage>
</organism>
<sequence>MSLFSELLGDCSPYIFNLVYDIDVRMLFIECLDDPSDEEPSLRIVFPEVTAYAESNQADAMDDELMDDLVSIDWTNENQVTILTCKKEIVIDMTGAPFTEEIE</sequence>
<reference evidence="1" key="1">
    <citation type="journal article" date="2010" name="Int. J. Syst. Evol. Microbiol.">
        <title>Porticoccus litoralis gen. nov., sp. nov., a gammaproteobacterium isolated from the Yellow Sea.</title>
        <authorList>
            <person name="Oh H.M."/>
            <person name="Kim H."/>
            <person name="Kim K.M."/>
            <person name="Min G.S."/>
            <person name="Cho J.C."/>
        </authorList>
    </citation>
    <scope>NUCLEOTIDE SEQUENCE</scope>
    <source>
        <strain evidence="1">DSM 25064</strain>
    </source>
</reference>
<name>A0AAW8AZR1_9GAMM</name>
<protein>
    <submittedName>
        <fullName evidence="1">Uncharacterized protein</fullName>
    </submittedName>
</protein>
<dbReference type="AlphaFoldDB" id="A0AAW8AZR1"/>
<dbReference type="EMBL" id="JAUUUU010000001">
    <property type="protein sequence ID" value="MDP1519689.1"/>
    <property type="molecule type" value="Genomic_DNA"/>
</dbReference>
<evidence type="ECO:0000313" key="2">
    <source>
        <dbReference type="Proteomes" id="UP001178354"/>
    </source>
</evidence>
<accession>A0AAW8AZR1</accession>
<dbReference type="RefSeq" id="WP_305169199.1">
    <property type="nucleotide sequence ID" value="NZ_JAUUUU010000001.1"/>
</dbReference>